<reference evidence="1 2" key="1">
    <citation type="submission" date="2015-04" db="EMBL/GenBank/DDBJ databases">
        <title>Complete genome sequence of Schizopora paradoxa KUC8140, a cosmopolitan wood degrader in East Asia.</title>
        <authorList>
            <consortium name="DOE Joint Genome Institute"/>
            <person name="Min B."/>
            <person name="Park H."/>
            <person name="Jang Y."/>
            <person name="Kim J.-J."/>
            <person name="Kim K.H."/>
            <person name="Pangilinan J."/>
            <person name="Lipzen A."/>
            <person name="Riley R."/>
            <person name="Grigoriev I.V."/>
            <person name="Spatafora J.W."/>
            <person name="Choi I.-G."/>
        </authorList>
    </citation>
    <scope>NUCLEOTIDE SEQUENCE [LARGE SCALE GENOMIC DNA]</scope>
    <source>
        <strain evidence="1 2">KUC8140</strain>
    </source>
</reference>
<name>A0A0H2SK47_9AGAM</name>
<evidence type="ECO:0000313" key="1">
    <source>
        <dbReference type="EMBL" id="KLO17441.1"/>
    </source>
</evidence>
<proteinExistence type="predicted"/>
<protein>
    <submittedName>
        <fullName evidence="1">Uncharacterized protein</fullName>
    </submittedName>
</protein>
<dbReference type="InParanoid" id="A0A0H2SK47"/>
<accession>A0A0H2SK47</accession>
<keyword evidence="2" id="KW-1185">Reference proteome</keyword>
<sequence length="63" mass="7143">MSKAKSLRRKTDSHVMVLSGRSENVFITQVFLEIRGYPQSFKCTIKPRSGEAAVLIDLNDLME</sequence>
<organism evidence="1 2">
    <name type="scientific">Schizopora paradoxa</name>
    <dbReference type="NCBI Taxonomy" id="27342"/>
    <lineage>
        <taxon>Eukaryota</taxon>
        <taxon>Fungi</taxon>
        <taxon>Dikarya</taxon>
        <taxon>Basidiomycota</taxon>
        <taxon>Agaricomycotina</taxon>
        <taxon>Agaricomycetes</taxon>
        <taxon>Hymenochaetales</taxon>
        <taxon>Schizoporaceae</taxon>
        <taxon>Schizopora</taxon>
    </lineage>
</organism>
<evidence type="ECO:0000313" key="2">
    <source>
        <dbReference type="Proteomes" id="UP000053477"/>
    </source>
</evidence>
<dbReference type="AlphaFoldDB" id="A0A0H2SK47"/>
<gene>
    <name evidence="1" type="ORF">SCHPADRAFT_900706</name>
</gene>
<dbReference type="Proteomes" id="UP000053477">
    <property type="component" value="Unassembled WGS sequence"/>
</dbReference>
<dbReference type="EMBL" id="KQ085905">
    <property type="protein sequence ID" value="KLO17441.1"/>
    <property type="molecule type" value="Genomic_DNA"/>
</dbReference>